<keyword evidence="2" id="KW-0238">DNA-binding</keyword>
<feature type="domain" description="HTH hxlR-type" evidence="4">
    <location>
        <begin position="16"/>
        <end position="115"/>
    </location>
</feature>
<proteinExistence type="predicted"/>
<keyword evidence="3" id="KW-0804">Transcription</keyword>
<sequence>MPKDRLNKVSCSSYRCEIEVTLEILSGKWKALIIWNLSIHKVIRYNEFKRLIPGITQKMLSQQLKDLEQNGLVNRTVYYEVPPMVEYSLTKMAEDLIPILEAMDKWGKYFVDNYKHSNFTS</sequence>
<dbReference type="GeneID" id="93074541"/>
<dbReference type="InterPro" id="IPR002577">
    <property type="entry name" value="HTH_HxlR"/>
</dbReference>
<reference evidence="6" key="2">
    <citation type="submission" date="2015-10" db="EMBL/GenBank/DDBJ databases">
        <title>Improved Draft Genome Sequence of Clostridium pasteurianum Strain ATCC 6013 (DSM 525) Using a Hybrid Next-Generation Sequencing Approach.</title>
        <authorList>
            <person name="Pyne M.E."/>
            <person name="Utturkar S.M."/>
            <person name="Brown S.D."/>
            <person name="Moo-Young M."/>
            <person name="Chung D.A."/>
            <person name="Chou P.C."/>
        </authorList>
    </citation>
    <scope>NUCLEOTIDE SEQUENCE</scope>
    <source>
        <strain evidence="6">ATCC 6013</strain>
    </source>
</reference>
<evidence type="ECO:0000259" key="4">
    <source>
        <dbReference type="PROSITE" id="PS51118"/>
    </source>
</evidence>
<dbReference type="KEGG" id="cpae:CPAST_c23990"/>
<dbReference type="InterPro" id="IPR036388">
    <property type="entry name" value="WH-like_DNA-bd_sf"/>
</dbReference>
<dbReference type="RefSeq" id="WP_003441274.1">
    <property type="nucleotide sequence ID" value="NZ_ANZB01000002.1"/>
</dbReference>
<dbReference type="AlphaFoldDB" id="A0A0H3J4P8"/>
<dbReference type="PATRIC" id="fig|1262449.3.peg.591"/>
<accession>A0A0H3J4P8</accession>
<evidence type="ECO:0000313" key="5">
    <source>
        <dbReference type="EMBL" id="AJA52457.1"/>
    </source>
</evidence>
<evidence type="ECO:0000313" key="7">
    <source>
        <dbReference type="Proteomes" id="UP000028042"/>
    </source>
</evidence>
<keyword evidence="1" id="KW-0805">Transcription regulation</keyword>
<evidence type="ECO:0000256" key="2">
    <source>
        <dbReference type="ARBA" id="ARBA00023125"/>
    </source>
</evidence>
<dbReference type="PANTHER" id="PTHR33204">
    <property type="entry name" value="TRANSCRIPTIONAL REGULATOR, MARR FAMILY"/>
    <property type="match status" value="1"/>
</dbReference>
<dbReference type="InterPro" id="IPR036390">
    <property type="entry name" value="WH_DNA-bd_sf"/>
</dbReference>
<dbReference type="KEGG" id="cpat:CLPA_c23990"/>
<dbReference type="SUPFAM" id="SSF46785">
    <property type="entry name" value="Winged helix' DNA-binding domain"/>
    <property type="match status" value="1"/>
</dbReference>
<dbReference type="EMBL" id="JPGY02000001">
    <property type="protein sequence ID" value="KRU11533.1"/>
    <property type="molecule type" value="Genomic_DNA"/>
</dbReference>
<dbReference type="EMBL" id="CP009268">
    <property type="protein sequence ID" value="AJA52457.1"/>
    <property type="molecule type" value="Genomic_DNA"/>
</dbReference>
<dbReference type="PANTHER" id="PTHR33204:SF38">
    <property type="entry name" value="HTH-TYPE TRANSCRIPTIONAL ACTIVATOR HXLR"/>
    <property type="match status" value="1"/>
</dbReference>
<evidence type="ECO:0000256" key="1">
    <source>
        <dbReference type="ARBA" id="ARBA00023015"/>
    </source>
</evidence>
<dbReference type="Proteomes" id="UP000030905">
    <property type="component" value="Chromosome"/>
</dbReference>
<dbReference type="GO" id="GO:0003677">
    <property type="term" value="F:DNA binding"/>
    <property type="evidence" value="ECO:0007669"/>
    <property type="project" value="UniProtKB-KW"/>
</dbReference>
<dbReference type="Pfam" id="PF01638">
    <property type="entry name" value="HxlR"/>
    <property type="match status" value="1"/>
</dbReference>
<reference evidence="6 7" key="3">
    <citation type="journal article" name="Genome Announc.">
        <title>Improved Draft Genome Sequence of Clostridium pasteurianum Strain ATCC 6013 (DSM 525) Using a Hybrid Next-Generation Sequencing Approach.</title>
        <authorList>
            <person name="Pyne M.E."/>
            <person name="Utturkar S."/>
            <person name="Brown S.D."/>
            <person name="Moo-Young M."/>
            <person name="Chung D.A."/>
            <person name="Chou C.P."/>
        </authorList>
    </citation>
    <scope>NUCLEOTIDE SEQUENCE [LARGE SCALE GENOMIC DNA]</scope>
    <source>
        <strain evidence="6 7">ATCC 6013</strain>
    </source>
</reference>
<evidence type="ECO:0000256" key="3">
    <source>
        <dbReference type="ARBA" id="ARBA00023163"/>
    </source>
</evidence>
<dbReference type="eggNOG" id="COG1733">
    <property type="taxonomic scope" value="Bacteria"/>
</dbReference>
<protein>
    <submittedName>
        <fullName evidence="5">HTH-type transcriptional activator HxlR</fullName>
    </submittedName>
    <submittedName>
        <fullName evidence="6">Transcriptional regulator, HxlR family</fullName>
    </submittedName>
</protein>
<name>A0A0H3J4P8_CLOPA</name>
<reference evidence="5 8" key="1">
    <citation type="journal article" date="2015" name="Genome Announc.">
        <title>Complete Genome Sequence of the Nitrogen-Fixing and Solvent-Producing Clostridium pasteurianum DSM 525.</title>
        <authorList>
            <person name="Poehlein A."/>
            <person name="Grosse-Honebrink A."/>
            <person name="Zhang Y."/>
            <person name="Minton N.P."/>
            <person name="Daniel R."/>
        </authorList>
    </citation>
    <scope>NUCLEOTIDE SEQUENCE [LARGE SCALE GENOMIC DNA]</scope>
    <source>
        <strain evidence="5">DSM 525</strain>
        <strain evidence="8">DSM 525 / ATCC 6013</strain>
    </source>
</reference>
<dbReference type="Gene3D" id="1.10.10.10">
    <property type="entry name" value="Winged helix-like DNA-binding domain superfamily/Winged helix DNA-binding domain"/>
    <property type="match status" value="1"/>
</dbReference>
<dbReference type="PROSITE" id="PS51118">
    <property type="entry name" value="HTH_HXLR"/>
    <property type="match status" value="1"/>
</dbReference>
<evidence type="ECO:0000313" key="8">
    <source>
        <dbReference type="Proteomes" id="UP000030905"/>
    </source>
</evidence>
<evidence type="ECO:0000313" key="6">
    <source>
        <dbReference type="EMBL" id="KRU11533.1"/>
    </source>
</evidence>
<gene>
    <name evidence="5" type="primary">hxlR</name>
    <name evidence="5" type="ORF">CLPA_c23990</name>
    <name evidence="6" type="ORF">CP6013_00780</name>
</gene>
<dbReference type="Proteomes" id="UP000028042">
    <property type="component" value="Unassembled WGS sequence"/>
</dbReference>
<keyword evidence="8" id="KW-1185">Reference proteome</keyword>
<organism evidence="5 8">
    <name type="scientific">Clostridium pasteurianum DSM 525 = ATCC 6013</name>
    <dbReference type="NCBI Taxonomy" id="1262449"/>
    <lineage>
        <taxon>Bacteria</taxon>
        <taxon>Bacillati</taxon>
        <taxon>Bacillota</taxon>
        <taxon>Clostridia</taxon>
        <taxon>Eubacteriales</taxon>
        <taxon>Clostridiaceae</taxon>
        <taxon>Clostridium</taxon>
    </lineage>
</organism>